<evidence type="ECO:0000313" key="2">
    <source>
        <dbReference type="EMBL" id="AEF43060.1"/>
    </source>
</evidence>
<gene>
    <name evidence="2" type="ordered locus">AS9A_P20016</name>
</gene>
<dbReference type="KEGG" id="asd:AS9A_P20016"/>
<protein>
    <submittedName>
        <fullName evidence="2">Uncharacterized protein</fullName>
    </submittedName>
</protein>
<evidence type="ECO:0000313" key="3">
    <source>
        <dbReference type="Proteomes" id="UP000009235"/>
    </source>
</evidence>
<dbReference type="HOGENOM" id="CLU_3283887_0_0_11"/>
<dbReference type="EMBL" id="CP002788">
    <property type="protein sequence ID" value="AEF43060.1"/>
    <property type="molecule type" value="Genomic_DNA"/>
</dbReference>
<sequence length="40" mass="4530">MGSQAEHEQPTHPQRLIRQKKMTSDDAAFAARSTAHYFSV</sequence>
<evidence type="ECO:0000256" key="1">
    <source>
        <dbReference type="SAM" id="MobiDB-lite"/>
    </source>
</evidence>
<name>F6ESD9_HOYSD</name>
<keyword evidence="3" id="KW-1185">Reference proteome</keyword>
<keyword evidence="2" id="KW-0614">Plasmid</keyword>
<dbReference type="Proteomes" id="UP000009235">
    <property type="component" value="Plasmid pAS9A-2"/>
</dbReference>
<dbReference type="AlphaFoldDB" id="F6ESD9"/>
<accession>F6ESD9</accession>
<geneLocation type="plasmid" evidence="2 3">
    <name>pAS9A-2</name>
</geneLocation>
<feature type="compositionally biased region" description="Basic and acidic residues" evidence="1">
    <location>
        <begin position="1"/>
        <end position="10"/>
    </location>
</feature>
<proteinExistence type="predicted"/>
<feature type="region of interest" description="Disordered" evidence="1">
    <location>
        <begin position="1"/>
        <end position="28"/>
    </location>
</feature>
<reference evidence="2 3" key="1">
    <citation type="journal article" date="2011" name="J. Bacteriol.">
        <title>Complete genome sequence of Amycolicicoccus subflavus DQS3-9A1T, an actinomycete isolated from crude oil-polluted soil.</title>
        <authorList>
            <person name="Cai M."/>
            <person name="Chen W.M."/>
            <person name="Nie Y."/>
            <person name="Chi C.Q."/>
            <person name="Wang Y.N."/>
            <person name="Tang Y.Q."/>
            <person name="Li G.Y."/>
            <person name="Wu X.L."/>
        </authorList>
    </citation>
    <scope>NUCLEOTIDE SEQUENCE [LARGE SCALE GENOMIC DNA]</scope>
    <source>
        <strain evidence="3">DSM 45089 / DQS3-9A1</strain>
        <plasmid evidence="2 3">pAS9A-2</plasmid>
    </source>
</reference>
<organism evidence="2 3">
    <name type="scientific">Hoyosella subflava (strain DSM 45089 / JCM 17490 / NBRC 109087 / DQS3-9A1)</name>
    <name type="common">Amycolicicoccus subflavus</name>
    <dbReference type="NCBI Taxonomy" id="443218"/>
    <lineage>
        <taxon>Bacteria</taxon>
        <taxon>Bacillati</taxon>
        <taxon>Actinomycetota</taxon>
        <taxon>Actinomycetes</taxon>
        <taxon>Mycobacteriales</taxon>
        <taxon>Hoyosellaceae</taxon>
        <taxon>Hoyosella</taxon>
    </lineage>
</organism>